<sequence length="131" mass="15355">MRSLRTSGYQNGSWTLHAPCHERLVTWPQQREDATIFLSACTPLELLFAPQDQLHILPRILKSSKMPIYRRKLSARYLQADHLVNLLKRWFGDGNFTWETVDDEILVIELLNPNAQLTKEQIDTIERTCYD</sequence>
<dbReference type="AlphaFoldDB" id="A0A8H2DQZ6"/>
<reference evidence="1 2" key="1">
    <citation type="submission" date="2019-03" db="EMBL/GenBank/DDBJ databases">
        <title>Nematode-trapping fungi genome.</title>
        <authorList>
            <person name="Vidal-Diez De Ulzurrun G."/>
        </authorList>
    </citation>
    <scope>NUCLEOTIDE SEQUENCE [LARGE SCALE GENOMIC DNA]</scope>
    <source>
        <strain evidence="1 2">TWF154</strain>
    </source>
</reference>
<dbReference type="Proteomes" id="UP000297595">
    <property type="component" value="Unassembled WGS sequence"/>
</dbReference>
<accession>A0A8H2DQZ6</accession>
<evidence type="ECO:0000313" key="2">
    <source>
        <dbReference type="Proteomes" id="UP000297595"/>
    </source>
</evidence>
<organism evidence="1 2">
    <name type="scientific">Orbilia oligospora</name>
    <name type="common">Nematode-trapping fungus</name>
    <name type="synonym">Arthrobotrys oligospora</name>
    <dbReference type="NCBI Taxonomy" id="2813651"/>
    <lineage>
        <taxon>Eukaryota</taxon>
        <taxon>Fungi</taxon>
        <taxon>Dikarya</taxon>
        <taxon>Ascomycota</taxon>
        <taxon>Pezizomycotina</taxon>
        <taxon>Orbiliomycetes</taxon>
        <taxon>Orbiliales</taxon>
        <taxon>Orbiliaceae</taxon>
        <taxon>Orbilia</taxon>
    </lineage>
</organism>
<evidence type="ECO:0000313" key="1">
    <source>
        <dbReference type="EMBL" id="TGJ63282.1"/>
    </source>
</evidence>
<protein>
    <submittedName>
        <fullName evidence="1">Uncharacterized protein</fullName>
    </submittedName>
</protein>
<gene>
    <name evidence="1" type="ORF">EYR41_011215</name>
</gene>
<dbReference type="EMBL" id="SOZJ01000008">
    <property type="protein sequence ID" value="TGJ63282.1"/>
    <property type="molecule type" value="Genomic_DNA"/>
</dbReference>
<name>A0A8H2DQZ6_ORBOL</name>
<comment type="caution">
    <text evidence="1">The sequence shown here is derived from an EMBL/GenBank/DDBJ whole genome shotgun (WGS) entry which is preliminary data.</text>
</comment>
<proteinExistence type="predicted"/>